<evidence type="ECO:0000313" key="3">
    <source>
        <dbReference type="Proteomes" id="UP000460194"/>
    </source>
</evidence>
<evidence type="ECO:0008006" key="4">
    <source>
        <dbReference type="Google" id="ProtNLM"/>
    </source>
</evidence>
<dbReference type="EMBL" id="WMEO01000020">
    <property type="protein sequence ID" value="MYL17359.1"/>
    <property type="molecule type" value="Genomic_DNA"/>
</dbReference>
<protein>
    <recommendedName>
        <fullName evidence="4">ArsR family transcriptional regulator</fullName>
    </recommendedName>
</protein>
<feature type="coiled-coil region" evidence="1">
    <location>
        <begin position="85"/>
        <end position="134"/>
    </location>
</feature>
<dbReference type="SUPFAM" id="SSF46785">
    <property type="entry name" value="Winged helix' DNA-binding domain"/>
    <property type="match status" value="1"/>
</dbReference>
<comment type="caution">
    <text evidence="2">The sequence shown here is derived from an EMBL/GenBank/DDBJ whole genome shotgun (WGS) entry which is preliminary data.</text>
</comment>
<dbReference type="Proteomes" id="UP000460194">
    <property type="component" value="Unassembled WGS sequence"/>
</dbReference>
<sequence>MSINNTPETRAFLSVLEAMDGPATMADIRKRTSLNEDKRHYQFKKLEKAGIINVEYKEWGGTSTAPMKEAQLTESGEELLESGFLDEETSEFERANVDIVELAEEVRTYNEFLKNSVYEDVKTLTKRVADLEEQITK</sequence>
<dbReference type="InterPro" id="IPR036390">
    <property type="entry name" value="WH_DNA-bd_sf"/>
</dbReference>
<proteinExistence type="predicted"/>
<organism evidence="2 3">
    <name type="scientific">Halorubrum distributum</name>
    <dbReference type="NCBI Taxonomy" id="29283"/>
    <lineage>
        <taxon>Archaea</taxon>
        <taxon>Methanobacteriati</taxon>
        <taxon>Methanobacteriota</taxon>
        <taxon>Stenosarchaea group</taxon>
        <taxon>Halobacteria</taxon>
        <taxon>Halobacteriales</taxon>
        <taxon>Haloferacaceae</taxon>
        <taxon>Halorubrum</taxon>
        <taxon>Halorubrum distributum group</taxon>
    </lineage>
</organism>
<dbReference type="Gene3D" id="1.10.10.10">
    <property type="entry name" value="Winged helix-like DNA-binding domain superfamily/Winged helix DNA-binding domain"/>
    <property type="match status" value="1"/>
</dbReference>
<dbReference type="AlphaFoldDB" id="A0A6B1IDQ8"/>
<keyword evidence="1" id="KW-0175">Coiled coil</keyword>
<name>A0A6B1IDQ8_9EURY</name>
<dbReference type="RefSeq" id="WP_159369306.1">
    <property type="nucleotide sequence ID" value="NZ_WMEO01000020.1"/>
</dbReference>
<dbReference type="InterPro" id="IPR036388">
    <property type="entry name" value="WH-like_DNA-bd_sf"/>
</dbReference>
<accession>A0A6B1IDQ8</accession>
<evidence type="ECO:0000256" key="1">
    <source>
        <dbReference type="SAM" id="Coils"/>
    </source>
</evidence>
<evidence type="ECO:0000313" key="2">
    <source>
        <dbReference type="EMBL" id="MYL17359.1"/>
    </source>
</evidence>
<gene>
    <name evidence="2" type="ORF">GLW36_11995</name>
</gene>
<reference evidence="2 3" key="1">
    <citation type="submission" date="2019-11" db="EMBL/GenBank/DDBJ databases">
        <title>Genome sequences of 17 halophilic strains isolated from different environments.</title>
        <authorList>
            <person name="Furrow R.E."/>
        </authorList>
    </citation>
    <scope>NUCLEOTIDE SEQUENCE [LARGE SCALE GENOMIC DNA]</scope>
    <source>
        <strain evidence="2 3">22517_05_Cabo</strain>
    </source>
</reference>